<accession>A0A090EUP2</accession>
<dbReference type="InterPro" id="IPR050555">
    <property type="entry name" value="Bact_Solute-Bind_Prot2"/>
</dbReference>
<feature type="signal peptide" evidence="3">
    <location>
        <begin position="1"/>
        <end position="26"/>
    </location>
</feature>
<evidence type="ECO:0000256" key="2">
    <source>
        <dbReference type="ARBA" id="ARBA00007639"/>
    </source>
</evidence>
<gene>
    <name evidence="5" type="ORF">MPLDJ20_150418</name>
</gene>
<dbReference type="InterPro" id="IPR028082">
    <property type="entry name" value="Peripla_BP_I"/>
</dbReference>
<evidence type="ECO:0000256" key="3">
    <source>
        <dbReference type="SAM" id="SignalP"/>
    </source>
</evidence>
<dbReference type="GO" id="GO:0030246">
    <property type="term" value="F:carbohydrate binding"/>
    <property type="evidence" value="ECO:0007669"/>
    <property type="project" value="TreeGrafter"/>
</dbReference>
<comment type="subcellular location">
    <subcellularLocation>
        <location evidence="1">Periplasm</location>
    </subcellularLocation>
</comment>
<organism evidence="5 6">
    <name type="scientific">Mesorhizobium plurifarium</name>
    <dbReference type="NCBI Taxonomy" id="69974"/>
    <lineage>
        <taxon>Bacteria</taxon>
        <taxon>Pseudomonadati</taxon>
        <taxon>Pseudomonadota</taxon>
        <taxon>Alphaproteobacteria</taxon>
        <taxon>Hyphomicrobiales</taxon>
        <taxon>Phyllobacteriaceae</taxon>
        <taxon>Mesorhizobium</taxon>
    </lineage>
</organism>
<feature type="domain" description="Periplasmic binding protein" evidence="4">
    <location>
        <begin position="42"/>
        <end position="287"/>
    </location>
</feature>
<dbReference type="SUPFAM" id="SSF53822">
    <property type="entry name" value="Periplasmic binding protein-like I"/>
    <property type="match status" value="1"/>
</dbReference>
<sequence length="314" mass="32660">MLKFGLKLAAAAAVFAGIAFGSAAQAADGQKTFYLLSHGGPSDAFWIDWNAGATKACDQLKVTCKISFSGGDMAAQKEAFNSALAAKPDGIATTSAQPGLWTEEVKAAKAAGIPIVFFNTDDPATGRQAYVGADLKEAGAIWAKYLVDHKMVKQGDKVFLPVEVPGASYQQLETEGIAGVFDPLGIKYDVVDCGTDPAGIIAKMTDYMVANNPPAIIALGDSVAASVKRVFDGAGIPAGKIPVVGWGNSKETAQAVKDGFVNAAAWQYPSAQGFMPVALLGLAASGEPIGYDIHTFGLYDASSVEPILKLYDKK</sequence>
<dbReference type="AlphaFoldDB" id="A0A090EUP2"/>
<dbReference type="PANTHER" id="PTHR30036:SF7">
    <property type="entry name" value="ABC TRANSPORTER PERIPLASMIC-BINDING PROTEIN YPHF"/>
    <property type="match status" value="1"/>
</dbReference>
<proteinExistence type="inferred from homology"/>
<dbReference type="GO" id="GO:0030288">
    <property type="term" value="C:outer membrane-bounded periplasmic space"/>
    <property type="evidence" value="ECO:0007669"/>
    <property type="project" value="TreeGrafter"/>
</dbReference>
<dbReference type="PANTHER" id="PTHR30036">
    <property type="entry name" value="D-XYLOSE-BINDING PERIPLASMIC PROTEIN"/>
    <property type="match status" value="1"/>
</dbReference>
<evidence type="ECO:0000256" key="1">
    <source>
        <dbReference type="ARBA" id="ARBA00004418"/>
    </source>
</evidence>
<dbReference type="Pfam" id="PF13407">
    <property type="entry name" value="Peripla_BP_4"/>
    <property type="match status" value="1"/>
</dbReference>
<dbReference type="InterPro" id="IPR025997">
    <property type="entry name" value="SBP_2_dom"/>
</dbReference>
<protein>
    <submittedName>
        <fullName evidence="5">ABC transporter binding protein</fullName>
    </submittedName>
</protein>
<dbReference type="Gene3D" id="3.40.50.2300">
    <property type="match status" value="2"/>
</dbReference>
<evidence type="ECO:0000313" key="5">
    <source>
        <dbReference type="EMBL" id="CDX33106.1"/>
    </source>
</evidence>
<dbReference type="Proteomes" id="UP000046373">
    <property type="component" value="Unassembled WGS sequence"/>
</dbReference>
<reference evidence="5 6" key="1">
    <citation type="submission" date="2014-08" db="EMBL/GenBank/DDBJ databases">
        <authorList>
            <person name="Moulin Lionel"/>
        </authorList>
    </citation>
    <scope>NUCLEOTIDE SEQUENCE [LARGE SCALE GENOMIC DNA]</scope>
</reference>
<keyword evidence="3" id="KW-0732">Signal</keyword>
<name>A0A090EUP2_MESPL</name>
<evidence type="ECO:0000313" key="6">
    <source>
        <dbReference type="Proteomes" id="UP000046373"/>
    </source>
</evidence>
<dbReference type="EMBL" id="CCNB01000007">
    <property type="protein sequence ID" value="CDX33106.1"/>
    <property type="molecule type" value="Genomic_DNA"/>
</dbReference>
<dbReference type="GeneID" id="31889699"/>
<feature type="chain" id="PRO_5001855306" evidence="3">
    <location>
        <begin position="27"/>
        <end position="314"/>
    </location>
</feature>
<dbReference type="CDD" id="cd19966">
    <property type="entry name" value="PBP1_ABC_sugar_binding-like"/>
    <property type="match status" value="1"/>
</dbReference>
<comment type="similarity">
    <text evidence="2">Belongs to the bacterial solute-binding protein 2 family.</text>
</comment>
<evidence type="ECO:0000259" key="4">
    <source>
        <dbReference type="Pfam" id="PF13407"/>
    </source>
</evidence>